<dbReference type="AlphaFoldDB" id="A0A4Z2I4Z5"/>
<keyword evidence="3" id="KW-1185">Reference proteome</keyword>
<gene>
    <name evidence="2" type="ORF">EYF80_016615</name>
</gene>
<proteinExistence type="predicted"/>
<feature type="compositionally biased region" description="Basic and acidic residues" evidence="1">
    <location>
        <begin position="15"/>
        <end position="30"/>
    </location>
</feature>
<feature type="region of interest" description="Disordered" evidence="1">
    <location>
        <begin position="1"/>
        <end position="34"/>
    </location>
</feature>
<organism evidence="2 3">
    <name type="scientific">Liparis tanakae</name>
    <name type="common">Tanaka's snailfish</name>
    <dbReference type="NCBI Taxonomy" id="230148"/>
    <lineage>
        <taxon>Eukaryota</taxon>
        <taxon>Metazoa</taxon>
        <taxon>Chordata</taxon>
        <taxon>Craniata</taxon>
        <taxon>Vertebrata</taxon>
        <taxon>Euteleostomi</taxon>
        <taxon>Actinopterygii</taxon>
        <taxon>Neopterygii</taxon>
        <taxon>Teleostei</taxon>
        <taxon>Neoteleostei</taxon>
        <taxon>Acanthomorphata</taxon>
        <taxon>Eupercaria</taxon>
        <taxon>Perciformes</taxon>
        <taxon>Cottioidei</taxon>
        <taxon>Cottales</taxon>
        <taxon>Liparidae</taxon>
        <taxon>Liparis</taxon>
    </lineage>
</organism>
<evidence type="ECO:0000313" key="2">
    <source>
        <dbReference type="EMBL" id="TNN73129.1"/>
    </source>
</evidence>
<evidence type="ECO:0000313" key="3">
    <source>
        <dbReference type="Proteomes" id="UP000314294"/>
    </source>
</evidence>
<accession>A0A4Z2I4Z5</accession>
<protein>
    <submittedName>
        <fullName evidence="2">Uncharacterized protein</fullName>
    </submittedName>
</protein>
<dbReference type="Proteomes" id="UP000314294">
    <property type="component" value="Unassembled WGS sequence"/>
</dbReference>
<sequence>MALTPSLYLTPKSQSDNEGRTRAARHDNKTAHTHKKACFTPTAAAAHVLACHYDCSHRSFLTSSVPPTSPHTEPPAICARFLCAQYELGRSIYFSVGSQPIIPNQSPETNVSAVNGILSRR</sequence>
<reference evidence="2 3" key="1">
    <citation type="submission" date="2019-03" db="EMBL/GenBank/DDBJ databases">
        <title>First draft genome of Liparis tanakae, snailfish: a comprehensive survey of snailfish specific genes.</title>
        <authorList>
            <person name="Kim W."/>
            <person name="Song I."/>
            <person name="Jeong J.-H."/>
            <person name="Kim D."/>
            <person name="Kim S."/>
            <person name="Ryu S."/>
            <person name="Song J.Y."/>
            <person name="Lee S.K."/>
        </authorList>
    </citation>
    <scope>NUCLEOTIDE SEQUENCE [LARGE SCALE GENOMIC DNA]</scope>
    <source>
        <tissue evidence="2">Muscle</tissue>
    </source>
</reference>
<comment type="caution">
    <text evidence="2">The sequence shown here is derived from an EMBL/GenBank/DDBJ whole genome shotgun (WGS) entry which is preliminary data.</text>
</comment>
<name>A0A4Z2I4Z5_9TELE</name>
<evidence type="ECO:0000256" key="1">
    <source>
        <dbReference type="SAM" id="MobiDB-lite"/>
    </source>
</evidence>
<dbReference type="EMBL" id="SRLO01000128">
    <property type="protein sequence ID" value="TNN73129.1"/>
    <property type="molecule type" value="Genomic_DNA"/>
</dbReference>